<dbReference type="AlphaFoldDB" id="A0A4U6TPE4"/>
<sequence>MGQRAHFDPPVPEPVMDVDVAPTIPDAESAPNEVVGHGCRIVDDVADSPNEFLFTQNDPRDIPENMEVPLVDAQVQCGDGLCGSNSVEILNDEDAYEMGVDLDSDDDRPVGEMTQSDIEMFRRIFPGCHDPIVHKFSDLTLSDQAFVEGRDDELLEAPEASPSMVIEEGRVFKDLPALKRWLQAFAVIRKRPYKVLHSYAERHCTVGLCKEAKYHRKVEDHKSCRSA</sequence>
<reference evidence="1" key="1">
    <citation type="submission" date="2019-03" db="EMBL/GenBank/DDBJ databases">
        <title>WGS assembly of Setaria viridis.</title>
        <authorList>
            <person name="Huang P."/>
            <person name="Jenkins J."/>
            <person name="Grimwood J."/>
            <person name="Barry K."/>
            <person name="Healey A."/>
            <person name="Mamidi S."/>
            <person name="Sreedasyam A."/>
            <person name="Shu S."/>
            <person name="Feldman M."/>
            <person name="Wu J."/>
            <person name="Yu Y."/>
            <person name="Chen C."/>
            <person name="Johnson J."/>
            <person name="Rokhsar D."/>
            <person name="Baxter I."/>
            <person name="Schmutz J."/>
            <person name="Brutnell T."/>
            <person name="Kellogg E."/>
        </authorList>
    </citation>
    <scope>NUCLEOTIDE SEQUENCE [LARGE SCALE GENOMIC DNA]</scope>
</reference>
<accession>A0A4U6TPE4</accession>
<gene>
    <name evidence="1" type="ORF">SEVIR_7G064100v2</name>
</gene>
<dbReference type="Proteomes" id="UP000298652">
    <property type="component" value="Chromosome 7"/>
</dbReference>
<evidence type="ECO:0000313" key="2">
    <source>
        <dbReference type="Proteomes" id="UP000298652"/>
    </source>
</evidence>
<name>A0A4U6TPE4_SETVI</name>
<evidence type="ECO:0008006" key="3">
    <source>
        <dbReference type="Google" id="ProtNLM"/>
    </source>
</evidence>
<dbReference type="EMBL" id="CM016558">
    <property type="protein sequence ID" value="TKW03762.1"/>
    <property type="molecule type" value="Genomic_DNA"/>
</dbReference>
<proteinExistence type="predicted"/>
<evidence type="ECO:0000313" key="1">
    <source>
        <dbReference type="EMBL" id="TKW03762.1"/>
    </source>
</evidence>
<organism evidence="1 2">
    <name type="scientific">Setaria viridis</name>
    <name type="common">Green bristlegrass</name>
    <name type="synonym">Setaria italica subsp. viridis</name>
    <dbReference type="NCBI Taxonomy" id="4556"/>
    <lineage>
        <taxon>Eukaryota</taxon>
        <taxon>Viridiplantae</taxon>
        <taxon>Streptophyta</taxon>
        <taxon>Embryophyta</taxon>
        <taxon>Tracheophyta</taxon>
        <taxon>Spermatophyta</taxon>
        <taxon>Magnoliopsida</taxon>
        <taxon>Liliopsida</taxon>
        <taxon>Poales</taxon>
        <taxon>Poaceae</taxon>
        <taxon>PACMAD clade</taxon>
        <taxon>Panicoideae</taxon>
        <taxon>Panicodae</taxon>
        <taxon>Paniceae</taxon>
        <taxon>Cenchrinae</taxon>
        <taxon>Setaria</taxon>
    </lineage>
</organism>
<dbReference type="Gramene" id="TKW03762">
    <property type="protein sequence ID" value="TKW03762"/>
    <property type="gene ID" value="SEVIR_7G064100v2"/>
</dbReference>
<keyword evidence="2" id="KW-1185">Reference proteome</keyword>
<protein>
    <recommendedName>
        <fullName evidence="3">Transposase MuDR plant domain-containing protein</fullName>
    </recommendedName>
</protein>